<evidence type="ECO:0000256" key="1">
    <source>
        <dbReference type="ARBA" id="ARBA00009477"/>
    </source>
</evidence>
<name>A0A1B0ZMD6_9RHOB</name>
<proteinExistence type="inferred from homology"/>
<dbReference type="Pfam" id="PF25917">
    <property type="entry name" value="BSH_RND"/>
    <property type="match status" value="1"/>
</dbReference>
<evidence type="ECO:0000256" key="2">
    <source>
        <dbReference type="SAM" id="Coils"/>
    </source>
</evidence>
<evidence type="ECO:0000313" key="7">
    <source>
        <dbReference type="Proteomes" id="UP000092565"/>
    </source>
</evidence>
<dbReference type="RefSeq" id="WP_065270478.1">
    <property type="nucleotide sequence ID" value="NZ_CP015124.1"/>
</dbReference>
<dbReference type="Proteomes" id="UP001218364">
    <property type="component" value="Unassembled WGS sequence"/>
</dbReference>
<evidence type="ECO:0000313" key="6">
    <source>
        <dbReference type="EMBL" id="MDE4164915.1"/>
    </source>
</evidence>
<protein>
    <submittedName>
        <fullName evidence="6">Efflux RND transporter periplasmic adaptor subunit</fullName>
    </submittedName>
    <submittedName>
        <fullName evidence="5">Hemolysin D</fullName>
    </submittedName>
</protein>
<dbReference type="Proteomes" id="UP000092565">
    <property type="component" value="Chromosome"/>
</dbReference>
<comment type="similarity">
    <text evidence="1">Belongs to the membrane fusion protein (MFP) (TC 8.A.1) family.</text>
</comment>
<dbReference type="SUPFAM" id="SSF111369">
    <property type="entry name" value="HlyD-like secretion proteins"/>
    <property type="match status" value="2"/>
</dbReference>
<dbReference type="EMBL" id="JARCJK010000001">
    <property type="protein sequence ID" value="MDE4164915.1"/>
    <property type="molecule type" value="Genomic_DNA"/>
</dbReference>
<gene>
    <name evidence="5" type="ORF">JL2886_00410</name>
    <name evidence="6" type="ORF">PXK24_04375</name>
</gene>
<feature type="domain" description="CusB-like beta-barrel" evidence="4">
    <location>
        <begin position="268"/>
        <end position="336"/>
    </location>
</feature>
<dbReference type="AlphaFoldDB" id="A0A1B0ZMD6"/>
<dbReference type="PANTHER" id="PTHR30469:SF29">
    <property type="entry name" value="BLR2860 PROTEIN"/>
    <property type="match status" value="1"/>
</dbReference>
<sequence>MRLIPLLTAIAVTAGLYFLVLQREDLFAFARGETAAEATETVESEPSAEGAASVTVTAEKRVGVVVKRSEARPLDSAVILRGQTQAARQVEVKAETTSTVLSEPLRKGTQVKAGDLLCELDPGTRLAAHQEAQARLLEARARTPEAEAKLEEANARLKEATINLTAAEKLSQEGYASETRLAAARAAERTAVAGIAAAQGGLETSRAGIESALALVASTSKEIDRLRITAPFDGLLESDTAEIGSLMQPGSLCATVIQLDTIKVVGFVPETEVNRVHLGALAGAELANGARVQGEVTFVSRSADPTTRTFEVEITVDNPDLKIRDGQTADIVISAEGTKAHLLPQSALTLNNDGRLGVRIVREDQTAGFVLVSLLRDTAEGVWVSGLPEKADVIVVGQDFVTEGVPVAPTYQEAMQ</sequence>
<reference evidence="6 8" key="2">
    <citation type="submission" date="2023-02" db="EMBL/GenBank/DDBJ databases">
        <title>Population genomics of bacteria associated with diatom.</title>
        <authorList>
            <person name="Xie J."/>
            <person name="Wang H."/>
        </authorList>
    </citation>
    <scope>NUCLEOTIDE SEQUENCE [LARGE SCALE GENOMIC DNA]</scope>
    <source>
        <strain evidence="6 8">PT47_8</strain>
    </source>
</reference>
<evidence type="ECO:0000313" key="8">
    <source>
        <dbReference type="Proteomes" id="UP001218364"/>
    </source>
</evidence>
<dbReference type="Gene3D" id="1.10.287.470">
    <property type="entry name" value="Helix hairpin bin"/>
    <property type="match status" value="1"/>
</dbReference>
<reference evidence="5 7" key="1">
    <citation type="submission" date="2016-04" db="EMBL/GenBank/DDBJ databases">
        <authorList>
            <person name="Evans L.H."/>
            <person name="Alamgir A."/>
            <person name="Owens N."/>
            <person name="Weber N.D."/>
            <person name="Virtaneva K."/>
            <person name="Barbian K."/>
            <person name="Babar A."/>
            <person name="Rosenke K."/>
        </authorList>
    </citation>
    <scope>NUCLEOTIDE SEQUENCE [LARGE SCALE GENOMIC DNA]</scope>
    <source>
        <strain evidence="5 7">JL2886</strain>
    </source>
</reference>
<dbReference type="OrthoDB" id="9806939at2"/>
<dbReference type="GO" id="GO:0015562">
    <property type="term" value="F:efflux transmembrane transporter activity"/>
    <property type="evidence" value="ECO:0007669"/>
    <property type="project" value="TreeGrafter"/>
</dbReference>
<dbReference type="Pfam" id="PF25954">
    <property type="entry name" value="Beta-barrel_RND_2"/>
    <property type="match status" value="1"/>
</dbReference>
<dbReference type="Gene3D" id="2.40.30.170">
    <property type="match status" value="1"/>
</dbReference>
<dbReference type="EMBL" id="CP015124">
    <property type="protein sequence ID" value="ANP35342.1"/>
    <property type="molecule type" value="Genomic_DNA"/>
</dbReference>
<organism evidence="5 7">
    <name type="scientific">Phaeobacter gallaeciensis</name>
    <dbReference type="NCBI Taxonomy" id="60890"/>
    <lineage>
        <taxon>Bacteria</taxon>
        <taxon>Pseudomonadati</taxon>
        <taxon>Pseudomonadota</taxon>
        <taxon>Alphaproteobacteria</taxon>
        <taxon>Rhodobacterales</taxon>
        <taxon>Roseobacteraceae</taxon>
        <taxon>Phaeobacter</taxon>
    </lineage>
</organism>
<evidence type="ECO:0000259" key="4">
    <source>
        <dbReference type="Pfam" id="PF25954"/>
    </source>
</evidence>
<dbReference type="Gene3D" id="2.40.50.100">
    <property type="match status" value="1"/>
</dbReference>
<dbReference type="Gene3D" id="2.40.420.20">
    <property type="match status" value="1"/>
</dbReference>
<keyword evidence="7" id="KW-1185">Reference proteome</keyword>
<accession>A0A1B0ZMD6</accession>
<dbReference type="PATRIC" id="fig|60890.4.peg.395"/>
<keyword evidence="2" id="KW-0175">Coiled coil</keyword>
<dbReference type="PANTHER" id="PTHR30469">
    <property type="entry name" value="MULTIDRUG RESISTANCE PROTEIN MDTA"/>
    <property type="match status" value="1"/>
</dbReference>
<dbReference type="InterPro" id="IPR058792">
    <property type="entry name" value="Beta-barrel_RND_2"/>
</dbReference>
<dbReference type="InterPro" id="IPR006143">
    <property type="entry name" value="RND_pump_MFP"/>
</dbReference>
<feature type="coiled-coil region" evidence="2">
    <location>
        <begin position="136"/>
        <end position="170"/>
    </location>
</feature>
<dbReference type="NCBIfam" id="TIGR01730">
    <property type="entry name" value="RND_mfp"/>
    <property type="match status" value="1"/>
</dbReference>
<dbReference type="GO" id="GO:1990281">
    <property type="term" value="C:efflux pump complex"/>
    <property type="evidence" value="ECO:0007669"/>
    <property type="project" value="TreeGrafter"/>
</dbReference>
<dbReference type="InterPro" id="IPR058625">
    <property type="entry name" value="MdtA-like_BSH"/>
</dbReference>
<feature type="domain" description="Multidrug resistance protein MdtA-like barrel-sandwich hybrid" evidence="3">
    <location>
        <begin position="88"/>
        <end position="255"/>
    </location>
</feature>
<evidence type="ECO:0000313" key="5">
    <source>
        <dbReference type="EMBL" id="ANP35342.1"/>
    </source>
</evidence>
<evidence type="ECO:0000259" key="3">
    <source>
        <dbReference type="Pfam" id="PF25917"/>
    </source>
</evidence>